<evidence type="ECO:0008006" key="5">
    <source>
        <dbReference type="Google" id="ProtNLM"/>
    </source>
</evidence>
<dbReference type="Proteomes" id="UP000642144">
    <property type="component" value="Unassembled WGS sequence"/>
</dbReference>
<dbReference type="EMBL" id="WWCT01000020">
    <property type="protein sequence ID" value="MYN29113.1"/>
    <property type="molecule type" value="Genomic_DNA"/>
</dbReference>
<evidence type="ECO:0000313" key="3">
    <source>
        <dbReference type="EMBL" id="MYN29113.1"/>
    </source>
</evidence>
<evidence type="ECO:0000256" key="2">
    <source>
        <dbReference type="SAM" id="SignalP"/>
    </source>
</evidence>
<gene>
    <name evidence="3" type="ORF">GTP69_22160</name>
</gene>
<feature type="signal peptide" evidence="2">
    <location>
        <begin position="1"/>
        <end position="25"/>
    </location>
</feature>
<evidence type="ECO:0000313" key="4">
    <source>
        <dbReference type="Proteomes" id="UP000642144"/>
    </source>
</evidence>
<accession>A0ABW9W5V8</accession>
<evidence type="ECO:0000256" key="1">
    <source>
        <dbReference type="SAM" id="MobiDB-lite"/>
    </source>
</evidence>
<protein>
    <recommendedName>
        <fullName evidence="5">DUF4124 domain-containing protein</fullName>
    </recommendedName>
</protein>
<feature type="chain" id="PRO_5047071674" description="DUF4124 domain-containing protein" evidence="2">
    <location>
        <begin position="26"/>
        <end position="146"/>
    </location>
</feature>
<organism evidence="3 4">
    <name type="scientific">Duganella levis</name>
    <dbReference type="NCBI Taxonomy" id="2692169"/>
    <lineage>
        <taxon>Bacteria</taxon>
        <taxon>Pseudomonadati</taxon>
        <taxon>Pseudomonadota</taxon>
        <taxon>Betaproteobacteria</taxon>
        <taxon>Burkholderiales</taxon>
        <taxon>Oxalobacteraceae</taxon>
        <taxon>Telluria group</taxon>
        <taxon>Duganella</taxon>
    </lineage>
</organism>
<reference evidence="3 4" key="1">
    <citation type="submission" date="2019-12" db="EMBL/GenBank/DDBJ databases">
        <title>Novel species isolated from a subtropical stream in China.</title>
        <authorList>
            <person name="Lu H."/>
        </authorList>
    </citation>
    <scope>NUCLEOTIDE SEQUENCE [LARGE SCALE GENOMIC DNA]</scope>
    <source>
        <strain evidence="3 4">CY42W</strain>
    </source>
</reference>
<feature type="region of interest" description="Disordered" evidence="1">
    <location>
        <begin position="75"/>
        <end position="102"/>
    </location>
</feature>
<sequence length="146" mass="14968">MSLIKPAVLTAAFLLGMLVCEVAWADPASDEYAKLPVCTLNADGTKLAVEPCRTAPAQKPMPRRPVPQTIERMPQAQRVQSLAMPAVSPSPSGPSSTAPSRAVVPTTSCDAAGCFGANGVRYNNVGKGVMGPSGKACTRAGGAIQC</sequence>
<proteinExistence type="predicted"/>
<name>A0ABW9W5V8_9BURK</name>
<feature type="compositionally biased region" description="Low complexity" evidence="1">
    <location>
        <begin position="83"/>
        <end position="102"/>
    </location>
</feature>
<keyword evidence="2" id="KW-0732">Signal</keyword>
<comment type="caution">
    <text evidence="3">The sequence shown here is derived from an EMBL/GenBank/DDBJ whole genome shotgun (WGS) entry which is preliminary data.</text>
</comment>
<dbReference type="RefSeq" id="WP_161056889.1">
    <property type="nucleotide sequence ID" value="NZ_WWCT01000020.1"/>
</dbReference>
<keyword evidence="4" id="KW-1185">Reference proteome</keyword>